<dbReference type="PROSITE" id="PS50885">
    <property type="entry name" value="HAMP"/>
    <property type="match status" value="1"/>
</dbReference>
<evidence type="ECO:0000259" key="9">
    <source>
        <dbReference type="PROSITE" id="PS50885"/>
    </source>
</evidence>
<dbReference type="PANTHER" id="PTHR32089">
    <property type="entry name" value="METHYL-ACCEPTING CHEMOTAXIS PROTEIN MCPB"/>
    <property type="match status" value="1"/>
</dbReference>
<comment type="similarity">
    <text evidence="4">Belongs to the methyl-accepting chemotaxis (MCP) protein family.</text>
</comment>
<dbReference type="SUPFAM" id="SSF58104">
    <property type="entry name" value="Methyl-accepting chemotaxis protein (MCP) signaling domain"/>
    <property type="match status" value="1"/>
</dbReference>
<evidence type="ECO:0000259" key="7">
    <source>
        <dbReference type="PROSITE" id="PS50111"/>
    </source>
</evidence>
<feature type="domain" description="T-SNARE coiled-coil homology" evidence="8">
    <location>
        <begin position="582"/>
        <end position="644"/>
    </location>
</feature>
<evidence type="ECO:0000313" key="11">
    <source>
        <dbReference type="Proteomes" id="UP001186452"/>
    </source>
</evidence>
<feature type="transmembrane region" description="Helical" evidence="6">
    <location>
        <begin position="12"/>
        <end position="32"/>
    </location>
</feature>
<keyword evidence="6" id="KW-1133">Transmembrane helix</keyword>
<dbReference type="PROSITE" id="PS50192">
    <property type="entry name" value="T_SNARE"/>
    <property type="match status" value="1"/>
</dbReference>
<keyword evidence="2" id="KW-1003">Cell membrane</keyword>
<name>A0ABU3ZND2_9GAMM</name>
<dbReference type="InterPro" id="IPR004089">
    <property type="entry name" value="MCPsignal_dom"/>
</dbReference>
<dbReference type="InterPro" id="IPR003660">
    <property type="entry name" value="HAMP_dom"/>
</dbReference>
<dbReference type="Gene3D" id="1.10.287.950">
    <property type="entry name" value="Methyl-accepting chemotaxis protein"/>
    <property type="match status" value="1"/>
</dbReference>
<protein>
    <submittedName>
        <fullName evidence="10">Methyl-accepting chemotaxis protein</fullName>
    </submittedName>
</protein>
<evidence type="ECO:0000256" key="5">
    <source>
        <dbReference type="PROSITE-ProRule" id="PRU00284"/>
    </source>
</evidence>
<evidence type="ECO:0000256" key="4">
    <source>
        <dbReference type="ARBA" id="ARBA00029447"/>
    </source>
</evidence>
<keyword evidence="2" id="KW-0997">Cell inner membrane</keyword>
<evidence type="ECO:0000256" key="1">
    <source>
        <dbReference type="ARBA" id="ARBA00004429"/>
    </source>
</evidence>
<keyword evidence="3 5" id="KW-0807">Transducer</keyword>
<feature type="domain" description="HAMP" evidence="9">
    <location>
        <begin position="338"/>
        <end position="390"/>
    </location>
</feature>
<dbReference type="Pfam" id="PF00015">
    <property type="entry name" value="MCPsignal"/>
    <property type="match status" value="1"/>
</dbReference>
<dbReference type="EMBL" id="JAWJZI010000014">
    <property type="protein sequence ID" value="MDV5171574.1"/>
    <property type="molecule type" value="Genomic_DNA"/>
</dbReference>
<dbReference type="SMART" id="SM00283">
    <property type="entry name" value="MA"/>
    <property type="match status" value="1"/>
</dbReference>
<comment type="caution">
    <text evidence="10">The sequence shown here is derived from an EMBL/GenBank/DDBJ whole genome shotgun (WGS) entry which is preliminary data.</text>
</comment>
<evidence type="ECO:0000256" key="6">
    <source>
        <dbReference type="SAM" id="Phobius"/>
    </source>
</evidence>
<gene>
    <name evidence="10" type="ORF">R2X38_21480</name>
</gene>
<proteinExistence type="inferred from homology"/>
<keyword evidence="6" id="KW-0812">Transmembrane</keyword>
<dbReference type="RefSeq" id="WP_317524395.1">
    <property type="nucleotide sequence ID" value="NZ_JAWJZI010000014.1"/>
</dbReference>
<comment type="subcellular location">
    <subcellularLocation>
        <location evidence="1">Cell inner membrane</location>
        <topology evidence="1">Multi-pass membrane protein</topology>
    </subcellularLocation>
</comment>
<evidence type="ECO:0000259" key="8">
    <source>
        <dbReference type="PROSITE" id="PS50192"/>
    </source>
</evidence>
<sequence length="667" mass="73896">MKTTKQTSVIRRMYTGIAVMVMLFVATLVMMLDGTSRIHQQLQIVTNQSLPLVSLSNQVSVRLLAADKIYKDFLTSQDLVRMDAYEKNFGQAHEQFLAAFEQLVGASQDNAALSGQLEALIALESRYFKEAKTAMDNYRTQLIAQEERQLSARRFQQLHSSLNSRMKDYVDDQESISVKMIAKNYFVKLQETEVVTSDALATEDITAIDDAIKSNRRNINHLNNAYRSLLAIMPELKPIFDKSIGQYTIDIGQSGGVLDSHFQYIEARNRLYDNIAILANEIDQAMELLGSFSAQANTQMEAAITNADSTYSQGYRNATILGIGATLFALFIGWYIAQSVRKPLKATLVTLEALAKGDMTKRSQVNQFVEFSQLGKYINTLADNLQEILGKLSQASSDLTSVAEENQATTTEAKNRLHEQRQQTASVATAMTEMEQSVTDVSHSAQNTMERVNEVEKASSTGREVMSRNINTTHQLSTRLDKSVHAVSDLQQMSSNIGSILDVIRNIADQTNLLALNAAIEAARAGEQGRGFAVVADEVRVLAKRTTDSTSEIEQMIQRLQSSSGQAVEVMQSCVSEMENSITQASDANSAMEEIQAIILEISQMSTQIAQAAEEQRSTTGSIARSLEDISHIADSNYRSMEEVAEASGKLDQLAHQQNDLVHRFKL</sequence>
<evidence type="ECO:0000256" key="2">
    <source>
        <dbReference type="ARBA" id="ARBA00022519"/>
    </source>
</evidence>
<dbReference type="CDD" id="cd11386">
    <property type="entry name" value="MCP_signal"/>
    <property type="match status" value="1"/>
</dbReference>
<accession>A0ABU3ZND2</accession>
<feature type="domain" description="Methyl-accepting transducer" evidence="7">
    <location>
        <begin position="395"/>
        <end position="631"/>
    </location>
</feature>
<organism evidence="10 11">
    <name type="scientific">Photobacterium rosenbergii</name>
    <dbReference type="NCBI Taxonomy" id="294936"/>
    <lineage>
        <taxon>Bacteria</taxon>
        <taxon>Pseudomonadati</taxon>
        <taxon>Pseudomonadota</taxon>
        <taxon>Gammaproteobacteria</taxon>
        <taxon>Vibrionales</taxon>
        <taxon>Vibrionaceae</taxon>
        <taxon>Photobacterium</taxon>
    </lineage>
</organism>
<reference evidence="10 11" key="1">
    <citation type="submission" date="2023-10" db="EMBL/GenBank/DDBJ databases">
        <title>Marine bacteria isolated from horseshoe crab.</title>
        <authorList>
            <person name="Cheng T.H."/>
        </authorList>
    </citation>
    <scope>NUCLEOTIDE SEQUENCE [LARGE SCALE GENOMIC DNA]</scope>
    <source>
        <strain evidence="10 11">HSC6</strain>
    </source>
</reference>
<dbReference type="PANTHER" id="PTHR32089:SF70">
    <property type="entry name" value="ENERGY TAXIS MODULATING METHYL ACCEPTING SENSORY TRANSDUCER"/>
    <property type="match status" value="1"/>
</dbReference>
<keyword evidence="11" id="KW-1185">Reference proteome</keyword>
<dbReference type="Proteomes" id="UP001186452">
    <property type="component" value="Unassembled WGS sequence"/>
</dbReference>
<dbReference type="InterPro" id="IPR000727">
    <property type="entry name" value="T_SNARE_dom"/>
</dbReference>
<keyword evidence="6" id="KW-0472">Membrane</keyword>
<evidence type="ECO:0000313" key="10">
    <source>
        <dbReference type="EMBL" id="MDV5171574.1"/>
    </source>
</evidence>
<dbReference type="PROSITE" id="PS50111">
    <property type="entry name" value="CHEMOTAXIS_TRANSDUC_2"/>
    <property type="match status" value="1"/>
</dbReference>
<evidence type="ECO:0000256" key="3">
    <source>
        <dbReference type="ARBA" id="ARBA00023224"/>
    </source>
</evidence>